<dbReference type="EMBL" id="VFMM01000003">
    <property type="protein sequence ID" value="TQJ06663.1"/>
    <property type="molecule type" value="Genomic_DNA"/>
</dbReference>
<evidence type="ECO:0000313" key="3">
    <source>
        <dbReference type="Proteomes" id="UP000316298"/>
    </source>
</evidence>
<evidence type="ECO:0000313" key="2">
    <source>
        <dbReference type="EMBL" id="TQJ06663.1"/>
    </source>
</evidence>
<dbReference type="OrthoDB" id="161020at2"/>
<comment type="caution">
    <text evidence="2">The sequence shown here is derived from an EMBL/GenBank/DDBJ whole genome shotgun (WGS) entry which is preliminary data.</text>
</comment>
<dbReference type="AlphaFoldDB" id="A0A542DU91"/>
<keyword evidence="3" id="KW-1185">Reference proteome</keyword>
<evidence type="ECO:0000256" key="1">
    <source>
        <dbReference type="SAM" id="MobiDB-lite"/>
    </source>
</evidence>
<accession>A0A542DU91</accession>
<dbReference type="Proteomes" id="UP000316298">
    <property type="component" value="Unassembled WGS sequence"/>
</dbReference>
<sequence length="122" mass="12944">MENPYAGQGPVLLDIGGDIGALVVAMPAELEGKEVEIRPVDHRPDDGPLRHVAVLGRTFTGRTLHSAVFPDLPAGRYALSLRPDGEERLRASVTGGQVCYSAWPGAVDSTDPPAHSSFGRTE</sequence>
<proteinExistence type="predicted"/>
<reference evidence="2 3" key="1">
    <citation type="submission" date="2019-06" db="EMBL/GenBank/DDBJ databases">
        <title>Sequencing the genomes of 1000 actinobacteria strains.</title>
        <authorList>
            <person name="Klenk H.-P."/>
        </authorList>
    </citation>
    <scope>NUCLEOTIDE SEQUENCE [LARGE SCALE GENOMIC DNA]</scope>
    <source>
        <strain evidence="2 3">DSM 17305</strain>
    </source>
</reference>
<protein>
    <submittedName>
        <fullName evidence="2">Uncharacterized protein</fullName>
    </submittedName>
</protein>
<feature type="region of interest" description="Disordered" evidence="1">
    <location>
        <begin position="102"/>
        <end position="122"/>
    </location>
</feature>
<gene>
    <name evidence="2" type="ORF">FB475_6329</name>
</gene>
<name>A0A542DU91_9ACTN</name>
<organism evidence="2 3">
    <name type="scientific">Kribbella jejuensis</name>
    <dbReference type="NCBI Taxonomy" id="236068"/>
    <lineage>
        <taxon>Bacteria</taxon>
        <taxon>Bacillati</taxon>
        <taxon>Actinomycetota</taxon>
        <taxon>Actinomycetes</taxon>
        <taxon>Propionibacteriales</taxon>
        <taxon>Kribbellaceae</taxon>
        <taxon>Kribbella</taxon>
    </lineage>
</organism>